<dbReference type="InterPro" id="IPR009923">
    <property type="entry name" value="Dodecin"/>
</dbReference>
<dbReference type="PANTHER" id="PTHR39324">
    <property type="entry name" value="CALCIUM DODECIN"/>
    <property type="match status" value="1"/>
</dbReference>
<accession>E5AU35</accession>
<evidence type="ECO:0000313" key="1">
    <source>
        <dbReference type="EMBL" id="CBW76609.1"/>
    </source>
</evidence>
<dbReference type="AlphaFoldDB" id="E5AU35"/>
<dbReference type="Gene3D" id="3.30.1660.10">
    <property type="entry name" value="Flavin-binding protein dodecin"/>
    <property type="match status" value="1"/>
</dbReference>
<dbReference type="Pfam" id="PF07311">
    <property type="entry name" value="Dodecin"/>
    <property type="match status" value="1"/>
</dbReference>
<evidence type="ECO:0000313" key="2">
    <source>
        <dbReference type="Proteomes" id="UP000007437"/>
    </source>
</evidence>
<organism evidence="1 2">
    <name type="scientific">Mycetohabitans rhizoxinica (strain DSM 19002 / CIP 109453 / HKI 454)</name>
    <name type="common">Paraburkholderia rhizoxinica</name>
    <dbReference type="NCBI Taxonomy" id="882378"/>
    <lineage>
        <taxon>Bacteria</taxon>
        <taxon>Pseudomonadati</taxon>
        <taxon>Pseudomonadota</taxon>
        <taxon>Betaproteobacteria</taxon>
        <taxon>Burkholderiales</taxon>
        <taxon>Burkholderiaceae</taxon>
        <taxon>Mycetohabitans</taxon>
    </lineage>
</organism>
<dbReference type="InterPro" id="IPR025543">
    <property type="entry name" value="Dodecin-like"/>
</dbReference>
<sequence length="139" mass="15714">MPCRAASYPAMPYRILPCLAVLCRTLPCLIGAPPYHPRGAGGGWHTPCYEHTRLNATTRRQRCPPCREKAMSDHVYKQIELTGSSTQSIQHAIENAIEKASRTLRNLHWFEVTDTRGHIESGKVIHWQVSLKVGLRIED</sequence>
<dbReference type="eggNOG" id="COG3360">
    <property type="taxonomic scope" value="Bacteria"/>
</dbReference>
<gene>
    <name evidence="1" type="ordered locus">RBRH_04236</name>
</gene>
<dbReference type="EMBL" id="FR687360">
    <property type="protein sequence ID" value="CBW76609.1"/>
    <property type="molecule type" value="Genomic_DNA"/>
</dbReference>
<dbReference type="Proteomes" id="UP000007437">
    <property type="component" value="Plasmid pBRH01"/>
</dbReference>
<reference evidence="1 2" key="1">
    <citation type="journal article" date="2011" name="J. Bacteriol.">
        <title>Complete genome sequence of Burkholderia rhizoxinica, an endosymbiont of Rhizopus microsporus.</title>
        <authorList>
            <person name="Lackner G."/>
            <person name="Moebius N."/>
            <person name="Partida-Martinez L."/>
            <person name="Hertweck C."/>
        </authorList>
    </citation>
    <scope>NUCLEOTIDE SEQUENCE [LARGE SCALE GENOMIC DNA]</scope>
    <source>
        <strain evidence="2">DSM 19002 / CIP 109453 / HKI 454</strain>
        <plasmid evidence="1 2">pBRH01</plasmid>
    </source>
</reference>
<dbReference type="SUPFAM" id="SSF89807">
    <property type="entry name" value="Dodecin-like"/>
    <property type="match status" value="1"/>
</dbReference>
<dbReference type="InterPro" id="IPR050049">
    <property type="entry name" value="Dodecin_bact"/>
</dbReference>
<dbReference type="PANTHER" id="PTHR39324:SF1">
    <property type="entry name" value="CALCIUM DODECIN"/>
    <property type="match status" value="1"/>
</dbReference>
<dbReference type="InterPro" id="IPR036694">
    <property type="entry name" value="Dodecin-like_sf"/>
</dbReference>
<proteinExistence type="predicted"/>
<name>E5AU35_MYCRK</name>
<dbReference type="KEGG" id="brh:RBRH_04236"/>
<protein>
    <submittedName>
        <fullName evidence="1">Hypothetical cytosolic protein</fullName>
    </submittedName>
</protein>
<keyword evidence="1" id="KW-0614">Plasmid</keyword>
<dbReference type="HOGENOM" id="CLU_1841398_0_0_4"/>
<geneLocation type="plasmid" evidence="1 2">
    <name>pBRH01</name>
</geneLocation>
<dbReference type="NCBIfam" id="NF043052">
    <property type="entry name" value="DodecBact"/>
    <property type="match status" value="1"/>
</dbReference>